<gene>
    <name evidence="1" type="ORF">MARA_28480</name>
</gene>
<evidence type="ECO:0000313" key="1">
    <source>
        <dbReference type="EMBL" id="BBY49380.1"/>
    </source>
</evidence>
<accession>A0A7I7RYX0</accession>
<dbReference type="EMBL" id="AP022593">
    <property type="protein sequence ID" value="BBY49380.1"/>
    <property type="molecule type" value="Genomic_DNA"/>
</dbReference>
<sequence length="264" mass="28013">MLLLVGCGGDRNEETFEYSSVDFTTKPNGDPPPILDSGEPVDYVLQSMNGRKPQIVDGRLVHGELPAPGDSRNFANYYQARLDGDCHAYGASFTVDASEGTAGQGYTTLAAWADVYEAAGPVPKTPGHITFSTTTGAWQWWVSDGGGSGSQHLKVVKSGTFSPPAFDGATVWETAVFLDPDAGIAYLTLPGDDAKTGSRFVTLTDREIADALGAVDLPATTIADTVSGSDVVMVEHYANKGTAETARYPEFLSMWAYSQRPAKG</sequence>
<keyword evidence="2" id="KW-1185">Reference proteome</keyword>
<protein>
    <submittedName>
        <fullName evidence="1">Uncharacterized protein</fullName>
    </submittedName>
</protein>
<proteinExistence type="predicted"/>
<reference evidence="1 2" key="1">
    <citation type="journal article" date="2019" name="Emerg. Microbes Infect.">
        <title>Comprehensive subspecies identification of 175 nontuberculous mycobacteria species based on 7547 genomic profiles.</title>
        <authorList>
            <person name="Matsumoto Y."/>
            <person name="Kinjo T."/>
            <person name="Motooka D."/>
            <person name="Nabeya D."/>
            <person name="Jung N."/>
            <person name="Uechi K."/>
            <person name="Horii T."/>
            <person name="Iida T."/>
            <person name="Fujita J."/>
            <person name="Nakamura S."/>
        </authorList>
    </citation>
    <scope>NUCLEOTIDE SEQUENCE [LARGE SCALE GENOMIC DNA]</scope>
    <source>
        <strain evidence="1 2">JCM 18538</strain>
    </source>
</reference>
<name>A0A7I7RYX0_9MYCO</name>
<dbReference type="Proteomes" id="UP000467428">
    <property type="component" value="Chromosome"/>
</dbReference>
<geneLocation type="plasmid" evidence="2">
    <name>pjcm18538 dna</name>
</geneLocation>
<organism evidence="1 2">
    <name type="scientific">Mycolicibacterium arabiense</name>
    <dbReference type="NCBI Taxonomy" id="1286181"/>
    <lineage>
        <taxon>Bacteria</taxon>
        <taxon>Bacillati</taxon>
        <taxon>Actinomycetota</taxon>
        <taxon>Actinomycetes</taxon>
        <taxon>Mycobacteriales</taxon>
        <taxon>Mycobacteriaceae</taxon>
        <taxon>Mycolicibacterium</taxon>
    </lineage>
</organism>
<dbReference type="AlphaFoldDB" id="A0A7I7RYX0"/>
<dbReference type="KEGG" id="marz:MARA_28480"/>
<evidence type="ECO:0000313" key="2">
    <source>
        <dbReference type="Proteomes" id="UP000467428"/>
    </source>
</evidence>